<proteinExistence type="predicted"/>
<name>A0ABS2DH65_9BACI</name>
<protein>
    <recommendedName>
        <fullName evidence="3">AI-2E family transporter</fullName>
    </recommendedName>
</protein>
<reference evidence="1 2" key="1">
    <citation type="submission" date="2021-02" db="EMBL/GenBank/DDBJ databases">
        <title>Bacillus sp. RD4P76, an endophyte from a halophyte.</title>
        <authorList>
            <person name="Sun J.-Q."/>
        </authorList>
    </citation>
    <scope>NUCLEOTIDE SEQUENCE [LARGE SCALE GENOMIC DNA]</scope>
    <source>
        <strain evidence="1 2">RD4P76</strain>
    </source>
</reference>
<gene>
    <name evidence="1" type="ORF">JR050_09115</name>
</gene>
<accession>A0ABS2DH65</accession>
<evidence type="ECO:0008006" key="3">
    <source>
        <dbReference type="Google" id="ProtNLM"/>
    </source>
</evidence>
<dbReference type="Proteomes" id="UP001518925">
    <property type="component" value="Unassembled WGS sequence"/>
</dbReference>
<comment type="caution">
    <text evidence="1">The sequence shown here is derived from an EMBL/GenBank/DDBJ whole genome shotgun (WGS) entry which is preliminary data.</text>
</comment>
<sequence>MKRMNKKFIVSTIIIVLVIAGLLDLKFEGLIYQLLPKAVQSFLGEIF</sequence>
<dbReference type="RefSeq" id="WP_204203411.1">
    <property type="nucleotide sequence ID" value="NZ_JAFELM010000028.1"/>
</dbReference>
<evidence type="ECO:0000313" key="2">
    <source>
        <dbReference type="Proteomes" id="UP001518925"/>
    </source>
</evidence>
<evidence type="ECO:0000313" key="1">
    <source>
        <dbReference type="EMBL" id="MBM6617825.1"/>
    </source>
</evidence>
<dbReference type="EMBL" id="JAFELM010000028">
    <property type="protein sequence ID" value="MBM6617825.1"/>
    <property type="molecule type" value="Genomic_DNA"/>
</dbReference>
<keyword evidence="2" id="KW-1185">Reference proteome</keyword>
<organism evidence="1 2">
    <name type="scientific">Bacillus suaedaesalsae</name>
    <dbReference type="NCBI Taxonomy" id="2810349"/>
    <lineage>
        <taxon>Bacteria</taxon>
        <taxon>Bacillati</taxon>
        <taxon>Bacillota</taxon>
        <taxon>Bacilli</taxon>
        <taxon>Bacillales</taxon>
        <taxon>Bacillaceae</taxon>
        <taxon>Bacillus</taxon>
    </lineage>
</organism>